<dbReference type="PANTHER" id="PTHR38451:SF1">
    <property type="entry name" value="TRNA (ADENINE(22)-N(1))-METHYLTRANSFERASE"/>
    <property type="match status" value="1"/>
</dbReference>
<keyword evidence="2" id="KW-1185">Reference proteome</keyword>
<dbReference type="InterPro" id="IPR029063">
    <property type="entry name" value="SAM-dependent_MTases_sf"/>
</dbReference>
<dbReference type="Gene3D" id="3.40.50.150">
    <property type="entry name" value="Vaccinia Virus protein VP39"/>
    <property type="match status" value="1"/>
</dbReference>
<dbReference type="Proteomes" id="UP000032740">
    <property type="component" value="Chromosome"/>
</dbReference>
<name>U4KKM5_ALTPJ</name>
<dbReference type="AlphaFoldDB" id="U4KKM5"/>
<dbReference type="EMBL" id="FO681347">
    <property type="protein sequence ID" value="CCV64168.1"/>
    <property type="molecule type" value="Genomic_DNA"/>
</dbReference>
<dbReference type="SUPFAM" id="SSF53335">
    <property type="entry name" value="S-adenosyl-L-methionine-dependent methyltransferases"/>
    <property type="match status" value="1"/>
</dbReference>
<proteinExistence type="predicted"/>
<dbReference type="OrthoDB" id="384479at2"/>
<organism evidence="1 2">
    <name type="scientific">Alteracholeplasma palmae (strain ATCC 49389 / J233)</name>
    <name type="common">Acholeplasma palmae</name>
    <dbReference type="NCBI Taxonomy" id="1318466"/>
    <lineage>
        <taxon>Bacteria</taxon>
        <taxon>Bacillati</taxon>
        <taxon>Mycoplasmatota</taxon>
        <taxon>Mollicutes</taxon>
        <taxon>Acholeplasmatales</taxon>
        <taxon>Acholeplasmataceae</taxon>
        <taxon>Acholeplasma</taxon>
    </lineage>
</organism>
<dbReference type="RefSeq" id="WP_026657950.1">
    <property type="nucleotide sequence ID" value="NC_022538.1"/>
</dbReference>
<evidence type="ECO:0008006" key="3">
    <source>
        <dbReference type="Google" id="ProtNLM"/>
    </source>
</evidence>
<dbReference type="GO" id="GO:0160105">
    <property type="term" value="F:tRNA (adenine(22)-N1)-methyltransferase activity"/>
    <property type="evidence" value="ECO:0007669"/>
    <property type="project" value="InterPro"/>
</dbReference>
<dbReference type="Pfam" id="PF04816">
    <property type="entry name" value="TrmK"/>
    <property type="match status" value="1"/>
</dbReference>
<dbReference type="PANTHER" id="PTHR38451">
    <property type="entry name" value="TRNA (ADENINE(22)-N(1))-METHYLTRANSFERASE"/>
    <property type="match status" value="1"/>
</dbReference>
<evidence type="ECO:0000313" key="1">
    <source>
        <dbReference type="EMBL" id="CCV64168.1"/>
    </source>
</evidence>
<dbReference type="KEGG" id="apal:BN85405910"/>
<dbReference type="InterPro" id="IPR006901">
    <property type="entry name" value="TrmK"/>
</dbReference>
<accession>U4KKM5</accession>
<evidence type="ECO:0000313" key="2">
    <source>
        <dbReference type="Proteomes" id="UP000032740"/>
    </source>
</evidence>
<dbReference type="HOGENOM" id="CLU_071037_2_2_14"/>
<sequence>MKRIDFISKQTNGYKTVLDIGCDHGLVLKKAFQKGYIEKGIASDLREKPLLSAKNNLKQYPVTFYQSNGFEGIKEDFDLAVICGMGAILITEILSKAPTKKKDFLLGANDRLEELRVWLESNHFKIIDESVIYDKFYYVFIKVTEGTMKLSKEDILVGPVLKKKPESKDYYRHLVKYYEDLLNKIDLQKKANIIDKINFLKNNL</sequence>
<protein>
    <recommendedName>
        <fullName evidence="3">SAM-dependent methyltransferase</fullName>
    </recommendedName>
</protein>
<reference evidence="1 2" key="1">
    <citation type="journal article" date="2013" name="J. Mol. Microbiol. Biotechnol.">
        <title>Analysis of the Complete Genomes of Acholeplasma brassicae , A. palmae and A. laidlawii and Their Comparison to the Obligate Parasites from ' Candidatus Phytoplasma'.</title>
        <authorList>
            <person name="Kube M."/>
            <person name="Siewert C."/>
            <person name="Migdoll A.M."/>
            <person name="Duduk B."/>
            <person name="Holz S."/>
            <person name="Rabus R."/>
            <person name="Seemuller E."/>
            <person name="Mitrovic J."/>
            <person name="Muller I."/>
            <person name="Buttner C."/>
            <person name="Reinhardt R."/>
        </authorList>
    </citation>
    <scope>NUCLEOTIDE SEQUENCE [LARGE SCALE GENOMIC DNA]</scope>
    <source>
        <strain evidence="1 2">J233</strain>
    </source>
</reference>
<gene>
    <name evidence="1" type="ORF">BN85405910</name>
</gene>
<dbReference type="STRING" id="1318466.BN85405910"/>